<dbReference type="SFLD" id="SFLDS00019">
    <property type="entry name" value="Glutathione_Transferase_(cytos"/>
    <property type="match status" value="1"/>
</dbReference>
<dbReference type="SFLD" id="SFLDG00358">
    <property type="entry name" value="Main_(cytGST)"/>
    <property type="match status" value="1"/>
</dbReference>
<proteinExistence type="predicted"/>
<accession>A0A6I9SCX8</accession>
<dbReference type="Proteomes" id="UP000504607">
    <property type="component" value="Chromosome 13"/>
</dbReference>
<dbReference type="RefSeq" id="XP_010937352.1">
    <property type="nucleotide sequence ID" value="XM_010939050.1"/>
</dbReference>
<dbReference type="KEGG" id="egu:105056742"/>
<dbReference type="PANTHER" id="PTHR44548">
    <property type="entry name" value="GST N-TERMINAL DOMAIN-CONTAINING PROTEIN"/>
    <property type="match status" value="1"/>
</dbReference>
<evidence type="ECO:0000259" key="1">
    <source>
        <dbReference type="PROSITE" id="PS50404"/>
    </source>
</evidence>
<dbReference type="PANTHER" id="PTHR44548:SF1">
    <property type="entry name" value="GST N-TERMINAL DOMAIN-CONTAINING PROTEIN"/>
    <property type="match status" value="1"/>
</dbReference>
<dbReference type="InterPro" id="IPR040079">
    <property type="entry name" value="Glutathione_S-Trfase"/>
</dbReference>
<name>A0A6I9SCX8_ELAGV</name>
<dbReference type="PROSITE" id="PS51354">
    <property type="entry name" value="GLUTAREDOXIN_2"/>
    <property type="match status" value="1"/>
</dbReference>
<dbReference type="InterPro" id="IPR004045">
    <property type="entry name" value="Glutathione_S-Trfase_N"/>
</dbReference>
<dbReference type="GeneID" id="105056742"/>
<dbReference type="OrthoDB" id="4951845at2759"/>
<sequence>MERVKKVKLYGSETSLFCVMVHHALKLKGVPYEYVEEDLQNKSESLLKLNPVHKMVPVLAVDGKPIAESLVILEFIEDTWKEPPLLPLHPYMRAKARFWAYFFYNKVQDD</sequence>
<protein>
    <submittedName>
        <fullName evidence="3">Glutathione S-transferase U10-like</fullName>
    </submittedName>
</protein>
<keyword evidence="2" id="KW-1185">Reference proteome</keyword>
<dbReference type="PROSITE" id="PS50404">
    <property type="entry name" value="GST_NTER"/>
    <property type="match status" value="1"/>
</dbReference>
<dbReference type="Gene3D" id="1.20.1050.10">
    <property type="match status" value="1"/>
</dbReference>
<dbReference type="InParanoid" id="A0A6I9SCX8"/>
<dbReference type="CDD" id="cd03058">
    <property type="entry name" value="GST_N_Tau"/>
    <property type="match status" value="1"/>
</dbReference>
<evidence type="ECO:0000313" key="3">
    <source>
        <dbReference type="RefSeq" id="XP_010937352.1"/>
    </source>
</evidence>
<dbReference type="AlphaFoldDB" id="A0A6I9SCX8"/>
<gene>
    <name evidence="3" type="primary">LOC105056742</name>
</gene>
<organism evidence="2 3">
    <name type="scientific">Elaeis guineensis var. tenera</name>
    <name type="common">Oil palm</name>
    <dbReference type="NCBI Taxonomy" id="51953"/>
    <lineage>
        <taxon>Eukaryota</taxon>
        <taxon>Viridiplantae</taxon>
        <taxon>Streptophyta</taxon>
        <taxon>Embryophyta</taxon>
        <taxon>Tracheophyta</taxon>
        <taxon>Spermatophyta</taxon>
        <taxon>Magnoliopsida</taxon>
        <taxon>Liliopsida</taxon>
        <taxon>Arecaceae</taxon>
        <taxon>Arecoideae</taxon>
        <taxon>Cocoseae</taxon>
        <taxon>Elaeidinae</taxon>
        <taxon>Elaeis</taxon>
    </lineage>
</organism>
<reference evidence="3" key="1">
    <citation type="submission" date="2025-08" db="UniProtKB">
        <authorList>
            <consortium name="RefSeq"/>
        </authorList>
    </citation>
    <scope>IDENTIFICATION</scope>
</reference>
<feature type="domain" description="GST N-terminal" evidence="1">
    <location>
        <begin position="5"/>
        <end position="84"/>
    </location>
</feature>
<dbReference type="Pfam" id="PF02798">
    <property type="entry name" value="GST_N"/>
    <property type="match status" value="1"/>
</dbReference>
<dbReference type="Gene3D" id="3.40.30.10">
    <property type="entry name" value="Glutaredoxin"/>
    <property type="match status" value="1"/>
</dbReference>
<dbReference type="SUPFAM" id="SSF52833">
    <property type="entry name" value="Thioredoxin-like"/>
    <property type="match status" value="1"/>
</dbReference>
<dbReference type="InterPro" id="IPR036249">
    <property type="entry name" value="Thioredoxin-like_sf"/>
</dbReference>
<evidence type="ECO:0000313" key="2">
    <source>
        <dbReference type="Proteomes" id="UP000504607"/>
    </source>
</evidence>